<dbReference type="InterPro" id="IPR037523">
    <property type="entry name" value="VOC_core"/>
</dbReference>
<dbReference type="InterPro" id="IPR051785">
    <property type="entry name" value="MMCE/EMCE_epimerase"/>
</dbReference>
<evidence type="ECO:0000256" key="1">
    <source>
        <dbReference type="ARBA" id="ARBA00022723"/>
    </source>
</evidence>
<dbReference type="GO" id="GO:0004493">
    <property type="term" value="F:methylmalonyl-CoA epimerase activity"/>
    <property type="evidence" value="ECO:0007669"/>
    <property type="project" value="TreeGrafter"/>
</dbReference>
<feature type="region of interest" description="Disordered" evidence="2">
    <location>
        <begin position="251"/>
        <end position="408"/>
    </location>
</feature>
<dbReference type="GO" id="GO:0046872">
    <property type="term" value="F:metal ion binding"/>
    <property type="evidence" value="ECO:0007669"/>
    <property type="project" value="UniProtKB-KW"/>
</dbReference>
<dbReference type="Pfam" id="PF00903">
    <property type="entry name" value="Glyoxalase"/>
    <property type="match status" value="1"/>
</dbReference>
<dbReference type="AlphaFoldDB" id="A0A1C6V4Z1"/>
<dbReference type="OrthoDB" id="115162at2"/>
<evidence type="ECO:0000313" key="4">
    <source>
        <dbReference type="EMBL" id="SCL61429.1"/>
    </source>
</evidence>
<accession>A0A1C6V4Z1</accession>
<dbReference type="STRING" id="683228.GA0070617_4662"/>
<gene>
    <name evidence="4" type="ORF">GA0070617_4662</name>
</gene>
<feature type="region of interest" description="Disordered" evidence="2">
    <location>
        <begin position="434"/>
        <end position="479"/>
    </location>
</feature>
<feature type="compositionally biased region" description="Low complexity" evidence="2">
    <location>
        <begin position="279"/>
        <end position="299"/>
    </location>
</feature>
<dbReference type="Gene3D" id="3.10.180.10">
    <property type="entry name" value="2,3-Dihydroxybiphenyl 1,2-Dioxygenase, domain 1"/>
    <property type="match status" value="1"/>
</dbReference>
<dbReference type="PANTHER" id="PTHR43048:SF3">
    <property type="entry name" value="METHYLMALONYL-COA EPIMERASE, MITOCHONDRIAL"/>
    <property type="match status" value="1"/>
</dbReference>
<evidence type="ECO:0000313" key="5">
    <source>
        <dbReference type="Proteomes" id="UP000198937"/>
    </source>
</evidence>
<proteinExistence type="predicted"/>
<keyword evidence="5" id="KW-1185">Reference proteome</keyword>
<dbReference type="SUPFAM" id="SSF54593">
    <property type="entry name" value="Glyoxalase/Bleomycin resistance protein/Dihydroxybiphenyl dioxygenase"/>
    <property type="match status" value="1"/>
</dbReference>
<reference evidence="4 5" key="1">
    <citation type="submission" date="2016-06" db="EMBL/GenBank/DDBJ databases">
        <authorList>
            <person name="Kjaerup R.B."/>
            <person name="Dalgaard T.S."/>
            <person name="Juul-Madsen H.R."/>
        </authorList>
    </citation>
    <scope>NUCLEOTIDE SEQUENCE [LARGE SCALE GENOMIC DNA]</scope>
    <source>
        <strain evidence="4 5">DSM 45577</strain>
    </source>
</reference>
<dbReference type="CDD" id="cd06587">
    <property type="entry name" value="VOC"/>
    <property type="match status" value="1"/>
</dbReference>
<dbReference type="GO" id="GO:0046491">
    <property type="term" value="P:L-methylmalonyl-CoA metabolic process"/>
    <property type="evidence" value="ECO:0007669"/>
    <property type="project" value="TreeGrafter"/>
</dbReference>
<keyword evidence="1" id="KW-0479">Metal-binding</keyword>
<feature type="compositionally biased region" description="Basic and acidic residues" evidence="2">
    <location>
        <begin position="196"/>
        <end position="229"/>
    </location>
</feature>
<dbReference type="PANTHER" id="PTHR43048">
    <property type="entry name" value="METHYLMALONYL-COA EPIMERASE"/>
    <property type="match status" value="1"/>
</dbReference>
<feature type="compositionally biased region" description="Low complexity" evidence="2">
    <location>
        <begin position="453"/>
        <end position="465"/>
    </location>
</feature>
<evidence type="ECO:0000259" key="3">
    <source>
        <dbReference type="PROSITE" id="PS51819"/>
    </source>
</evidence>
<feature type="region of interest" description="Disordered" evidence="2">
    <location>
        <begin position="196"/>
        <end position="236"/>
    </location>
</feature>
<protein>
    <submittedName>
        <fullName evidence="4">Glyoxalase-like domain-containing protein</fullName>
    </submittedName>
</protein>
<dbReference type="EMBL" id="FMIA01000002">
    <property type="protein sequence ID" value="SCL61429.1"/>
    <property type="molecule type" value="Genomic_DNA"/>
</dbReference>
<feature type="domain" description="VOC" evidence="3">
    <location>
        <begin position="520"/>
        <end position="635"/>
    </location>
</feature>
<dbReference type="InterPro" id="IPR004360">
    <property type="entry name" value="Glyas_Fos-R_dOase_dom"/>
</dbReference>
<name>A0A1C6V4Z1_9ACTN</name>
<dbReference type="PROSITE" id="PS51819">
    <property type="entry name" value="VOC"/>
    <property type="match status" value="1"/>
</dbReference>
<feature type="compositionally biased region" description="Low complexity" evidence="2">
    <location>
        <begin position="372"/>
        <end position="388"/>
    </location>
</feature>
<dbReference type="InterPro" id="IPR029068">
    <property type="entry name" value="Glyas_Bleomycin-R_OHBP_Dase"/>
</dbReference>
<organism evidence="4 5">
    <name type="scientific">Micromonospora yangpuensis</name>
    <dbReference type="NCBI Taxonomy" id="683228"/>
    <lineage>
        <taxon>Bacteria</taxon>
        <taxon>Bacillati</taxon>
        <taxon>Actinomycetota</taxon>
        <taxon>Actinomycetes</taxon>
        <taxon>Micromonosporales</taxon>
        <taxon>Micromonosporaceae</taxon>
        <taxon>Micromonospora</taxon>
    </lineage>
</organism>
<dbReference type="Proteomes" id="UP000198937">
    <property type="component" value="Unassembled WGS sequence"/>
</dbReference>
<sequence length="641" mass="67831">MANGGSRPIAPVRKLIAAVLGTVAAFVIMVGLGMTSWAIVALGVALLALAIALATVRGGGRTWVIGVGHVHSVSEPPTQYAFGRCELQLVLDAPGMPPRSKKIIEPRVPVAKWPSLGQTLPIRVALDDQRHVRVLWDEVPTHAETAVAGDLPPEFAMAEPVDEVLIQQEAPPWAGRGSDDEFHDGLRDDFQADFRQDFQDDRRDDASIVEPTRDGLDDPAGRPAHREPVVLHQRPGGPVVLEGTVVELPSGAVLPRRATPAQRPPAEERPDPVAEQPVGATGQAAATEQAAATGQPAATERSAATEQAGPATDEQPTPAAEQAASAVGEEPMPAVDEEPVRPTRRSNPSGYPMGDLPPAQRAASPIEDRFEPAPAGDPFAPTAPDAPFEPAPAEERFEPTPADDRFVPTAADDHFVSAPADERFVSAPADERFESAAPADGPFTPDVPEDRFAASATGPRAAAGPWDGEPDPIDLPLDDPPAARVHPSAASAHPSAPVHPDDLDPAIFGYPSDVADGPISGVGITVLVTDLDRSLDFYRDVLGFTEVDRGAGNAVLASGSTRLVLREVSEAAPISRRLVHVNLEVNDIQAAYERLRDTGLRFTYAPRVVNRGTKLEVWAAAFRDPDGHGIALTQWRALTGA</sequence>
<feature type="compositionally biased region" description="Basic and acidic residues" evidence="2">
    <location>
        <begin position="393"/>
        <end position="408"/>
    </location>
</feature>
<evidence type="ECO:0000256" key="2">
    <source>
        <dbReference type="SAM" id="MobiDB-lite"/>
    </source>
</evidence>